<name>A0ABT7KUI3_9BACI</name>
<feature type="transmembrane region" description="Helical" evidence="1">
    <location>
        <begin position="33"/>
        <end position="53"/>
    </location>
</feature>
<keyword evidence="3" id="KW-1185">Reference proteome</keyword>
<reference evidence="2 3" key="1">
    <citation type="journal article" date="2023" name="Int. J. Mol. Sci.">
        <title>Pathogenicity and Genomic Characterization of a Novel Genospecies, Bacillus shihchuchen, of the Bacillus cereus Group Isolated from Chinese Softshell Turtle (Pelodiscus sinensis).</title>
        <authorList>
            <person name="Cheng L.W."/>
            <person name="Byadgi O.V."/>
            <person name="Tsai C.E."/>
            <person name="Wang P.C."/>
            <person name="Chen S.C."/>
        </authorList>
    </citation>
    <scope>NUCLEOTIDE SEQUENCE [LARGE SCALE GENOMIC DNA]</scope>
    <source>
        <strain evidence="2 3">QF108-045</strain>
    </source>
</reference>
<comment type="caution">
    <text evidence="2">The sequence shown here is derived from an EMBL/GenBank/DDBJ whole genome shotgun (WGS) entry which is preliminary data.</text>
</comment>
<dbReference type="EMBL" id="JASWHZ010000001">
    <property type="protein sequence ID" value="MDL2417787.1"/>
    <property type="molecule type" value="Genomic_DNA"/>
</dbReference>
<sequence length="59" mass="6642">MGLPAFYELDAKDNVYKQMIGPIENIASFSKTIVIMVSIAGATILRLIIMLSIKERRKE</sequence>
<evidence type="ECO:0000256" key="1">
    <source>
        <dbReference type="SAM" id="Phobius"/>
    </source>
</evidence>
<keyword evidence="1" id="KW-0472">Membrane</keyword>
<protein>
    <submittedName>
        <fullName evidence="2">Uncharacterized protein</fullName>
    </submittedName>
</protein>
<proteinExistence type="predicted"/>
<evidence type="ECO:0000313" key="2">
    <source>
        <dbReference type="EMBL" id="MDL2417787.1"/>
    </source>
</evidence>
<accession>A0ABT7KUI3</accession>
<dbReference type="Proteomes" id="UP001229716">
    <property type="component" value="Unassembled WGS sequence"/>
</dbReference>
<keyword evidence="1" id="KW-0812">Transmembrane</keyword>
<organism evidence="2 3">
    <name type="scientific">Bacillus shihchuchen</name>
    <dbReference type="NCBI Taxonomy" id="3036942"/>
    <lineage>
        <taxon>Bacteria</taxon>
        <taxon>Bacillati</taxon>
        <taxon>Bacillota</taxon>
        <taxon>Bacilli</taxon>
        <taxon>Bacillales</taxon>
        <taxon>Bacillaceae</taxon>
        <taxon>Bacillus</taxon>
        <taxon>Bacillus cereus group</taxon>
    </lineage>
</organism>
<gene>
    <name evidence="2" type="ORF">P6F46_10370</name>
</gene>
<keyword evidence="1" id="KW-1133">Transmembrane helix</keyword>
<evidence type="ECO:0000313" key="3">
    <source>
        <dbReference type="Proteomes" id="UP001229716"/>
    </source>
</evidence>